<proteinExistence type="predicted"/>
<keyword evidence="2" id="KW-0687">Ribonucleoprotein</keyword>
<protein>
    <submittedName>
        <fullName evidence="2">Mitochondrial ribosomal protein L38</fullName>
    </submittedName>
</protein>
<reference evidence="2 3" key="1">
    <citation type="journal article" date="2020" name="Nature">
        <title>Six reference-quality genomes reveal evolution of bat adaptations.</title>
        <authorList>
            <person name="Jebb D."/>
            <person name="Huang Z."/>
            <person name="Pippel M."/>
            <person name="Hughes G.M."/>
            <person name="Lavrichenko K."/>
            <person name="Devanna P."/>
            <person name="Winkler S."/>
            <person name="Jermiin L.S."/>
            <person name="Skirmuntt E.C."/>
            <person name="Katzourakis A."/>
            <person name="Burkitt-Gray L."/>
            <person name="Ray D.A."/>
            <person name="Sullivan K.A.M."/>
            <person name="Roscito J.G."/>
            <person name="Kirilenko B.M."/>
            <person name="Davalos L.M."/>
            <person name="Corthals A.P."/>
            <person name="Power M.L."/>
            <person name="Jones G."/>
            <person name="Ransome R.D."/>
            <person name="Dechmann D.K.N."/>
            <person name="Locatelli A.G."/>
            <person name="Puechmaille S.J."/>
            <person name="Fedrigo O."/>
            <person name="Jarvis E.D."/>
            <person name="Hiller M."/>
            <person name="Vernes S.C."/>
            <person name="Myers E.W."/>
            <person name="Teeling E.C."/>
        </authorList>
    </citation>
    <scope>NUCLEOTIDE SEQUENCE [LARGE SCALE GENOMIC DNA]</scope>
    <source>
        <strain evidence="2">MMolMol1</strain>
        <tissue evidence="2">Muscle</tissue>
    </source>
</reference>
<dbReference type="EMBL" id="JACASF010000019">
    <property type="protein sequence ID" value="KAF6416479.1"/>
    <property type="molecule type" value="Genomic_DNA"/>
</dbReference>
<feature type="region of interest" description="Disordered" evidence="1">
    <location>
        <begin position="81"/>
        <end position="121"/>
    </location>
</feature>
<keyword evidence="2" id="KW-0689">Ribosomal protein</keyword>
<name>A0A7J8D0J5_MOLMO</name>
<evidence type="ECO:0000313" key="3">
    <source>
        <dbReference type="Proteomes" id="UP000550707"/>
    </source>
</evidence>
<dbReference type="AlphaFoldDB" id="A0A7J8D0J5"/>
<evidence type="ECO:0000256" key="1">
    <source>
        <dbReference type="SAM" id="MobiDB-lite"/>
    </source>
</evidence>
<sequence>MAAPWWRAVLGGSRRWRGFSTSAALSRRTPPLGPMPNEDIDVSNLERLEKYRTGSPFDTWTGTETVMNPPMASTEWLDCHPPQSLLGLSGPRQAPQAGTHSSRGHAVVPGRLRQPPWPSRE</sequence>
<accession>A0A7J8D0J5</accession>
<dbReference type="Proteomes" id="UP000550707">
    <property type="component" value="Unassembled WGS sequence"/>
</dbReference>
<gene>
    <name evidence="2" type="ORF">HJG59_012459</name>
</gene>
<organism evidence="2 3">
    <name type="scientific">Molossus molossus</name>
    <name type="common">Pallas' mastiff bat</name>
    <name type="synonym">Vespertilio molossus</name>
    <dbReference type="NCBI Taxonomy" id="27622"/>
    <lineage>
        <taxon>Eukaryota</taxon>
        <taxon>Metazoa</taxon>
        <taxon>Chordata</taxon>
        <taxon>Craniata</taxon>
        <taxon>Vertebrata</taxon>
        <taxon>Euteleostomi</taxon>
        <taxon>Mammalia</taxon>
        <taxon>Eutheria</taxon>
        <taxon>Laurasiatheria</taxon>
        <taxon>Chiroptera</taxon>
        <taxon>Yangochiroptera</taxon>
        <taxon>Molossidae</taxon>
        <taxon>Molossus</taxon>
    </lineage>
</organism>
<keyword evidence="3" id="KW-1185">Reference proteome</keyword>
<dbReference type="GO" id="GO:0005840">
    <property type="term" value="C:ribosome"/>
    <property type="evidence" value="ECO:0007669"/>
    <property type="project" value="UniProtKB-KW"/>
</dbReference>
<comment type="caution">
    <text evidence="2">The sequence shown here is derived from an EMBL/GenBank/DDBJ whole genome shotgun (WGS) entry which is preliminary data.</text>
</comment>
<evidence type="ECO:0000313" key="2">
    <source>
        <dbReference type="EMBL" id="KAF6416479.1"/>
    </source>
</evidence>